<proteinExistence type="predicted"/>
<evidence type="ECO:0000256" key="1">
    <source>
        <dbReference type="SAM" id="Phobius"/>
    </source>
</evidence>
<accession>A0AAV2ILW1</accession>
<gene>
    <name evidence="2" type="ORF">GSLYS_00019246001</name>
</gene>
<reference evidence="2 3" key="1">
    <citation type="submission" date="2024-04" db="EMBL/GenBank/DDBJ databases">
        <authorList>
            <consortium name="Genoscope - CEA"/>
            <person name="William W."/>
        </authorList>
    </citation>
    <scope>NUCLEOTIDE SEQUENCE [LARGE SCALE GENOMIC DNA]</scope>
</reference>
<protein>
    <submittedName>
        <fullName evidence="2">Uncharacterized protein</fullName>
    </submittedName>
</protein>
<keyword evidence="1" id="KW-0812">Transmembrane</keyword>
<organism evidence="2 3">
    <name type="scientific">Lymnaea stagnalis</name>
    <name type="common">Great pond snail</name>
    <name type="synonym">Helix stagnalis</name>
    <dbReference type="NCBI Taxonomy" id="6523"/>
    <lineage>
        <taxon>Eukaryota</taxon>
        <taxon>Metazoa</taxon>
        <taxon>Spiralia</taxon>
        <taxon>Lophotrochozoa</taxon>
        <taxon>Mollusca</taxon>
        <taxon>Gastropoda</taxon>
        <taxon>Heterobranchia</taxon>
        <taxon>Euthyneura</taxon>
        <taxon>Panpulmonata</taxon>
        <taxon>Hygrophila</taxon>
        <taxon>Lymnaeoidea</taxon>
        <taxon>Lymnaeidae</taxon>
        <taxon>Lymnaea</taxon>
    </lineage>
</organism>
<dbReference type="EMBL" id="CAXITT010000744">
    <property type="protein sequence ID" value="CAL1545869.1"/>
    <property type="molecule type" value="Genomic_DNA"/>
</dbReference>
<keyword evidence="1" id="KW-0472">Membrane</keyword>
<feature type="transmembrane region" description="Helical" evidence="1">
    <location>
        <begin position="86"/>
        <end position="108"/>
    </location>
</feature>
<feature type="transmembrane region" description="Helical" evidence="1">
    <location>
        <begin position="51"/>
        <end position="74"/>
    </location>
</feature>
<sequence length="554" mass="62220">MKQGKIFEKRRKRKKKFEDPLLGRGVSEEIRRPSQHQKLPAHVPTTEDYKAVWLVIACTMSLGAGLLTGGVILIVRGQHNNITDFLVLGCCGVVTGLCFTVVAVVRMYKSIRTTPSMRVHREHRGVLSARQHLADRAAKVKLLNEQIPECRGMKKNNQQAIDDDQQKLLEGSKQKKSSDRSPSKVVGQFPAKVVHFFDLPNDSQNEKVIFKKITQTRNEFVPLVDLSTRHTSSQKIRHVNKSLDTRCNGDNNAAGMNMKLKAKTRSTPAAMLIDDRNNETSSASERRLDLVERRPDLVERRPDLVEQRPDLVVPRHRSELKIVLNNNKEHQAKHGIVAIKKNSQPLTVHTLTCFNKKTGDSDMSIAQPSSRHLITTVVDITPFNPGHTLTTDHLSPSNPGSRLIALDITPHNPGNTTTAVAEIVPQTDDLSLPDLPIDHNLFYHFCDSGKSSIDSSSIFQSFDEDDVKEDNIFSHYRLISWDQPPHSLNGKRGHTGANGCRSYSRSDSFTYENSQQTIKKQVWSKRGSGVAVSKQFIRNPGFYVMDDQIEVLGE</sequence>
<dbReference type="Proteomes" id="UP001497497">
    <property type="component" value="Unassembled WGS sequence"/>
</dbReference>
<comment type="caution">
    <text evidence="2">The sequence shown here is derived from an EMBL/GenBank/DDBJ whole genome shotgun (WGS) entry which is preliminary data.</text>
</comment>
<keyword evidence="3" id="KW-1185">Reference proteome</keyword>
<evidence type="ECO:0000313" key="3">
    <source>
        <dbReference type="Proteomes" id="UP001497497"/>
    </source>
</evidence>
<evidence type="ECO:0000313" key="2">
    <source>
        <dbReference type="EMBL" id="CAL1545869.1"/>
    </source>
</evidence>
<keyword evidence="1" id="KW-1133">Transmembrane helix</keyword>
<dbReference type="AlphaFoldDB" id="A0AAV2ILW1"/>
<name>A0AAV2ILW1_LYMST</name>